<name>A0A7S0ELW0_9EUKA</name>
<feature type="compositionally biased region" description="Polar residues" evidence="1">
    <location>
        <begin position="12"/>
        <end position="24"/>
    </location>
</feature>
<evidence type="ECO:0000313" key="2">
    <source>
        <dbReference type="EMBL" id="CAD8487688.1"/>
    </source>
</evidence>
<proteinExistence type="predicted"/>
<accession>A0A7S0ELW0</accession>
<reference evidence="2" key="1">
    <citation type="submission" date="2021-01" db="EMBL/GenBank/DDBJ databases">
        <authorList>
            <person name="Corre E."/>
            <person name="Pelletier E."/>
            <person name="Niang G."/>
            <person name="Scheremetjew M."/>
            <person name="Finn R."/>
            <person name="Kale V."/>
            <person name="Holt S."/>
            <person name="Cochrane G."/>
            <person name="Meng A."/>
            <person name="Brown T."/>
            <person name="Cohen L."/>
        </authorList>
    </citation>
    <scope>NUCLEOTIDE SEQUENCE</scope>
    <source>
        <strain evidence="2">CCMP1374</strain>
    </source>
</reference>
<feature type="region of interest" description="Disordered" evidence="1">
    <location>
        <begin position="1"/>
        <end position="90"/>
    </location>
</feature>
<organism evidence="2">
    <name type="scientific">Phaeocystis antarctica</name>
    <dbReference type="NCBI Taxonomy" id="33657"/>
    <lineage>
        <taxon>Eukaryota</taxon>
        <taxon>Haptista</taxon>
        <taxon>Haptophyta</taxon>
        <taxon>Prymnesiophyceae</taxon>
        <taxon>Phaeocystales</taxon>
        <taxon>Phaeocystaceae</taxon>
        <taxon>Phaeocystis</taxon>
    </lineage>
</organism>
<sequence length="181" mass="18575">MLAAELKKFSAEQPNRPSTQTGSNPEDAAHAMGGLRLGPGGGGSSIAQSLPSHSHMAMHAAPRKPRVHPSPSPSFAGVPLMDLPEQSPMSTSLMDRIGEHAMEKQMGVMGAAEEDSVQGYGISMLAPPVATAEHSYNYAASAPASMLWGANAHKAGGSSMGGRMPSKTLLEAMSSQAGPGQ</sequence>
<protein>
    <submittedName>
        <fullName evidence="2">Uncharacterized protein</fullName>
    </submittedName>
</protein>
<dbReference type="EMBL" id="HBEP01017556">
    <property type="protein sequence ID" value="CAD8487688.1"/>
    <property type="molecule type" value="Transcribed_RNA"/>
</dbReference>
<gene>
    <name evidence="2" type="ORF">PANT1444_LOCUS9907</name>
</gene>
<dbReference type="AlphaFoldDB" id="A0A7S0ELW0"/>
<feature type="compositionally biased region" description="Gly residues" evidence="1">
    <location>
        <begin position="35"/>
        <end position="44"/>
    </location>
</feature>
<evidence type="ECO:0000256" key="1">
    <source>
        <dbReference type="SAM" id="MobiDB-lite"/>
    </source>
</evidence>
<feature type="compositionally biased region" description="Basic and acidic residues" evidence="1">
    <location>
        <begin position="1"/>
        <end position="10"/>
    </location>
</feature>